<dbReference type="InterPro" id="IPR045691">
    <property type="entry name" value="DUF6056"/>
</dbReference>
<gene>
    <name evidence="2" type="ORF">HHL20_13335</name>
</gene>
<keyword evidence="3" id="KW-1185">Reference proteome</keyword>
<feature type="transmembrane region" description="Helical" evidence="1">
    <location>
        <begin position="104"/>
        <end position="124"/>
    </location>
</feature>
<proteinExistence type="predicted"/>
<organism evidence="2 3">
    <name type="scientific">Chryseobacterium cheonjiense</name>
    <dbReference type="NCBI Taxonomy" id="2728845"/>
    <lineage>
        <taxon>Bacteria</taxon>
        <taxon>Pseudomonadati</taxon>
        <taxon>Bacteroidota</taxon>
        <taxon>Flavobacteriia</taxon>
        <taxon>Flavobacteriales</taxon>
        <taxon>Weeksellaceae</taxon>
        <taxon>Chryseobacterium group</taxon>
        <taxon>Chryseobacterium</taxon>
    </lineage>
</organism>
<name>A0A7Y0A7W9_9FLAO</name>
<dbReference type="RefSeq" id="WP_169231667.1">
    <property type="nucleotide sequence ID" value="NZ_JABBGF010000002.1"/>
</dbReference>
<dbReference type="Pfam" id="PF19528">
    <property type="entry name" value="DUF6056"/>
    <property type="match status" value="1"/>
</dbReference>
<feature type="transmembrane region" description="Helical" evidence="1">
    <location>
        <begin position="165"/>
        <end position="193"/>
    </location>
</feature>
<evidence type="ECO:0000256" key="1">
    <source>
        <dbReference type="SAM" id="Phobius"/>
    </source>
</evidence>
<protein>
    <recommendedName>
        <fullName evidence="4">Glycosyltransferase RgtA/B/C/D-like domain-containing protein</fullName>
    </recommendedName>
</protein>
<evidence type="ECO:0008006" key="4">
    <source>
        <dbReference type="Google" id="ProtNLM"/>
    </source>
</evidence>
<feature type="transmembrane region" description="Helical" evidence="1">
    <location>
        <begin position="205"/>
        <end position="222"/>
    </location>
</feature>
<keyword evidence="1" id="KW-1133">Transmembrane helix</keyword>
<feature type="transmembrane region" description="Helical" evidence="1">
    <location>
        <begin position="81"/>
        <end position="98"/>
    </location>
</feature>
<sequence length="439" mass="51616">MKSVYYITAFLSIILIIGLVYIAFFNVYQTDDYIYAYTTKKFGILGNMQEFYMNWGGRYFGYTYNMFVPLSDDPENILPKIYPVFLILSFIGISTLNFKEFFKYSWLQAIIKAFVLFFFYTVILTNISEHFFWFTGSNVYFLPVILSGFLLIFFKKYNDTGKAGWYSLILVMIFILMGSNEILALILLGIIVYLNTQDGSIKTRIMLIVALSGILISFLAPGNFLRMAESEDAFYLKWVKRILYFGADTTYIVIKTAILIPLFIKVFEKELAEIARRYYFKKLIIIWLISFLPLLFLGFIMNSIGRQFENIIFFWLLSSSVIVYMRFGEIKKFWIFSMAIILLPQTDFFPEKYKNFNLSFNINNIAKEVLYTDLKAYDSEISERIHTLKTTSSDSVVVDKIKTVPIVLYFDEMTSVNEPRDYVSMQLEKYFNKKYIRTK</sequence>
<evidence type="ECO:0000313" key="3">
    <source>
        <dbReference type="Proteomes" id="UP000552615"/>
    </source>
</evidence>
<dbReference type="EMBL" id="JABBGF010000002">
    <property type="protein sequence ID" value="NML58326.1"/>
    <property type="molecule type" value="Genomic_DNA"/>
</dbReference>
<feature type="transmembrane region" description="Helical" evidence="1">
    <location>
        <begin position="311"/>
        <end position="328"/>
    </location>
</feature>
<accession>A0A7Y0A7W9</accession>
<keyword evidence="1" id="KW-0812">Transmembrane</keyword>
<feature type="transmembrane region" description="Helical" evidence="1">
    <location>
        <begin position="6"/>
        <end position="28"/>
    </location>
</feature>
<evidence type="ECO:0000313" key="2">
    <source>
        <dbReference type="EMBL" id="NML58326.1"/>
    </source>
</evidence>
<feature type="transmembrane region" description="Helical" evidence="1">
    <location>
        <begin position="131"/>
        <end position="153"/>
    </location>
</feature>
<comment type="caution">
    <text evidence="2">The sequence shown here is derived from an EMBL/GenBank/DDBJ whole genome shotgun (WGS) entry which is preliminary data.</text>
</comment>
<keyword evidence="1" id="KW-0472">Membrane</keyword>
<dbReference type="AlphaFoldDB" id="A0A7Y0A7W9"/>
<feature type="transmembrane region" description="Helical" evidence="1">
    <location>
        <begin position="242"/>
        <end position="264"/>
    </location>
</feature>
<reference evidence="2 3" key="1">
    <citation type="submission" date="2020-04" db="EMBL/GenBank/DDBJ databases">
        <title>Chryseobacterium sp. RJ-7-14 sp. nov., isolated from Jeju soil.</title>
        <authorList>
            <person name="Dahal R.H."/>
            <person name="Chaudhary D.K."/>
        </authorList>
    </citation>
    <scope>NUCLEOTIDE SEQUENCE [LARGE SCALE GENOMIC DNA]</scope>
    <source>
        <strain evidence="2 3">RJ-7-14</strain>
    </source>
</reference>
<feature type="transmembrane region" description="Helical" evidence="1">
    <location>
        <begin position="284"/>
        <end position="305"/>
    </location>
</feature>
<dbReference type="Proteomes" id="UP000552615">
    <property type="component" value="Unassembled WGS sequence"/>
</dbReference>